<dbReference type="Pfam" id="PF03747">
    <property type="entry name" value="ADP_ribosyl_GH"/>
    <property type="match status" value="1"/>
</dbReference>
<gene>
    <name evidence="1" type="ORF">NP439_02965</name>
</gene>
<evidence type="ECO:0000313" key="1">
    <source>
        <dbReference type="EMBL" id="UUI03674.1"/>
    </source>
</evidence>
<reference evidence="1" key="1">
    <citation type="submission" date="2022-07" db="EMBL/GenBank/DDBJ databases">
        <title>FELIX.</title>
        <authorList>
            <person name="Wan K.H."/>
            <person name="Park S."/>
            <person name="Lawrence Q."/>
            <person name="Eichenberger J.P."/>
            <person name="Booth B.W."/>
            <person name="Piaggio A.J."/>
            <person name="Chandler J.C."/>
            <person name="Franklin A.B."/>
            <person name="Celniker S.E."/>
        </authorList>
    </citation>
    <scope>NUCLEOTIDE SEQUENCE</scope>
    <source>
        <strain evidence="1">QA-1986 374</strain>
    </source>
</reference>
<keyword evidence="2" id="KW-1185">Reference proteome</keyword>
<organism evidence="1 2">
    <name type="scientific">Oceanobacillus jeddahense</name>
    <dbReference type="NCBI Taxonomy" id="1462527"/>
    <lineage>
        <taxon>Bacteria</taxon>
        <taxon>Bacillati</taxon>
        <taxon>Bacillota</taxon>
        <taxon>Bacilli</taxon>
        <taxon>Bacillales</taxon>
        <taxon>Bacillaceae</taxon>
        <taxon>Oceanobacillus</taxon>
    </lineage>
</organism>
<dbReference type="InterPro" id="IPR005502">
    <property type="entry name" value="Ribosyl_crysJ1"/>
</dbReference>
<name>A0ABY5JU32_9BACI</name>
<sequence>MNNDENLLQRIRGVIVGGAIGDAMGMPTELWTQHMINQTFENGIQKLIGSIHNPNLMARDMQAGEITDDTINTLLIIDTITASKGDLNVDQYIQKLTEWTENSELSAYVSGPSTLKALEQIKQGVPISETGRFGTTNGASMKIAPVGIISDYNDMNRLVENVYQICLPTHNTGIAIAGASAVAAIISYVTEGGDDLDTIWDIAYEAIDMGMRKGYDLPGPSLKYRIESAKEIVENNNLSGAKEKLYDQIGTGVETVETIPSVLAVVTMAAGRPMEAAKISASLGGDTDTIGAISAAICGGMNQQFDQTAVDQIERVNNLYFNDIAKEILYYSPYYSK</sequence>
<evidence type="ECO:0000313" key="2">
    <source>
        <dbReference type="Proteomes" id="UP001059773"/>
    </source>
</evidence>
<proteinExistence type="predicted"/>
<dbReference type="SUPFAM" id="SSF101478">
    <property type="entry name" value="ADP-ribosylglycohydrolase"/>
    <property type="match status" value="1"/>
</dbReference>
<dbReference type="RefSeq" id="WP_256708721.1">
    <property type="nucleotide sequence ID" value="NZ_CP101914.1"/>
</dbReference>
<dbReference type="Proteomes" id="UP001059773">
    <property type="component" value="Chromosome"/>
</dbReference>
<dbReference type="EMBL" id="CP101914">
    <property type="protein sequence ID" value="UUI03674.1"/>
    <property type="molecule type" value="Genomic_DNA"/>
</dbReference>
<dbReference type="Gene3D" id="1.10.4080.10">
    <property type="entry name" value="ADP-ribosylation/Crystallin J1"/>
    <property type="match status" value="1"/>
</dbReference>
<dbReference type="PANTHER" id="PTHR16222:SF12">
    <property type="entry name" value="ADP-RIBOSYLGLYCOHYDROLASE-RELATED"/>
    <property type="match status" value="1"/>
</dbReference>
<accession>A0ABY5JU32</accession>
<dbReference type="PANTHER" id="PTHR16222">
    <property type="entry name" value="ADP-RIBOSYLGLYCOHYDROLASE"/>
    <property type="match status" value="1"/>
</dbReference>
<protein>
    <submittedName>
        <fullName evidence="1">ADP-ribosylglycohydrolase family protein</fullName>
    </submittedName>
</protein>
<dbReference type="InterPro" id="IPR036705">
    <property type="entry name" value="Ribosyl_crysJ1_sf"/>
</dbReference>
<dbReference type="InterPro" id="IPR050792">
    <property type="entry name" value="ADP-ribosylglycohydrolase"/>
</dbReference>